<dbReference type="RefSeq" id="WP_208089177.1">
    <property type="nucleotide sequence ID" value="NZ_CP086136.1"/>
</dbReference>
<protein>
    <submittedName>
        <fullName evidence="1">Transposase domain-containing protein</fullName>
    </submittedName>
</protein>
<dbReference type="Proteomes" id="UP000664702">
    <property type="component" value="Chromosome"/>
</dbReference>
<name>A0A939MFJ7_9BRAD</name>
<evidence type="ECO:0000313" key="3">
    <source>
        <dbReference type="Proteomes" id="UP000664702"/>
    </source>
</evidence>
<dbReference type="KEGG" id="bban:J4G43_049405"/>
<dbReference type="AlphaFoldDB" id="A0A939MFJ7"/>
<dbReference type="EMBL" id="CP086136">
    <property type="protein sequence ID" value="UEM12342.1"/>
    <property type="molecule type" value="Genomic_DNA"/>
</dbReference>
<gene>
    <name evidence="2" type="ORF">J4G43_049405</name>
    <name evidence="1" type="ORF">J4G43_51065</name>
</gene>
<dbReference type="EMBL" id="JAGEMI010000001">
    <property type="protein sequence ID" value="MBO1868836.1"/>
    <property type="molecule type" value="Genomic_DNA"/>
</dbReference>
<evidence type="ECO:0000313" key="1">
    <source>
        <dbReference type="EMBL" id="MBO1868836.1"/>
    </source>
</evidence>
<reference evidence="1" key="1">
    <citation type="submission" date="2021-03" db="EMBL/GenBank/DDBJ databases">
        <title>Whole Genome Sequence of Bradyrhizobium sp. Strain 144S4.</title>
        <authorList>
            <person name="Bromfield E.S.P."/>
            <person name="Cloutier S."/>
        </authorList>
    </citation>
    <scope>NUCLEOTIDE SEQUENCE [LARGE SCALE GENOMIC DNA]</scope>
    <source>
        <strain evidence="1">144S4</strain>
    </source>
</reference>
<organism evidence="1">
    <name type="scientific">Bradyrhizobium barranii subsp. barranii</name>
    <dbReference type="NCBI Taxonomy" id="2823807"/>
    <lineage>
        <taxon>Bacteria</taxon>
        <taxon>Pseudomonadati</taxon>
        <taxon>Pseudomonadota</taxon>
        <taxon>Alphaproteobacteria</taxon>
        <taxon>Hyphomicrobiales</taxon>
        <taxon>Nitrobacteraceae</taxon>
        <taxon>Bradyrhizobium</taxon>
        <taxon>Bradyrhizobium barranii</taxon>
    </lineage>
</organism>
<accession>A0A939MFJ7</accession>
<reference evidence="2 3" key="2">
    <citation type="journal article" date="2022" name="Int. J. Syst. Evol. Microbiol.">
        <title>Strains of Bradyrhizobium barranii sp. nov. associated with legumes native to Canada are symbionts of soybeans and belong to different subspecies (subsp. barranii subsp. nov. and subsp. apii subsp. nov.) and symbiovars (sv. glycinearum and sv. septentrionale).</title>
        <authorList>
            <person name="Bromfield E.S.P."/>
            <person name="Cloutier S."/>
            <person name="Wasai-Hara S."/>
            <person name="Minamisawa K."/>
        </authorList>
    </citation>
    <scope>NUCLEOTIDE SEQUENCE [LARGE SCALE GENOMIC DNA]</scope>
    <source>
        <strain evidence="2 3">144S4</strain>
    </source>
</reference>
<evidence type="ECO:0000313" key="2">
    <source>
        <dbReference type="EMBL" id="UEM12342.1"/>
    </source>
</evidence>
<sequence>MTDALTRIVNGDPNSDIDELLPSVHCRNTSKPWLRTTLTSKVLDTAS</sequence>
<proteinExistence type="predicted"/>